<protein>
    <submittedName>
        <fullName evidence="2">Uncharacterized protein</fullName>
    </submittedName>
</protein>
<dbReference type="AlphaFoldDB" id="A0A7W6D8K3"/>
<name>A0A7W6D8K3_9HYPH</name>
<reference evidence="2 3" key="1">
    <citation type="submission" date="2020-08" db="EMBL/GenBank/DDBJ databases">
        <title>Genomic Encyclopedia of Type Strains, Phase IV (KMG-IV): sequencing the most valuable type-strain genomes for metagenomic binning, comparative biology and taxonomic classification.</title>
        <authorList>
            <person name="Goeker M."/>
        </authorList>
    </citation>
    <scope>NUCLEOTIDE SEQUENCE [LARGE SCALE GENOMIC DNA]</scope>
    <source>
        <strain evidence="2 3">DSM 100211</strain>
    </source>
</reference>
<evidence type="ECO:0000256" key="1">
    <source>
        <dbReference type="SAM" id="MobiDB-lite"/>
    </source>
</evidence>
<sequence length="144" mass="14259">MLSAISTINGAAHHLAAERSQPRSSRSDAAAAALAALAPARPLPSVSDSFDDDGGALAFLYGPAGYPATPAPQQTQTAPASAGGSDASARLTMESTQVTALLSSLMASSGPAAKQAAPASPAPQPVSAPALASESLVSKLYRQF</sequence>
<evidence type="ECO:0000313" key="3">
    <source>
        <dbReference type="Proteomes" id="UP000574761"/>
    </source>
</evidence>
<dbReference type="EMBL" id="JACIEE010000008">
    <property type="protein sequence ID" value="MBB3978698.1"/>
    <property type="molecule type" value="Genomic_DNA"/>
</dbReference>
<accession>A0A7W6D8K3</accession>
<dbReference type="RefSeq" id="WP_183806954.1">
    <property type="nucleotide sequence ID" value="NZ_JACIEE010000008.1"/>
</dbReference>
<keyword evidence="3" id="KW-1185">Reference proteome</keyword>
<evidence type="ECO:0000313" key="2">
    <source>
        <dbReference type="EMBL" id="MBB3978698.1"/>
    </source>
</evidence>
<feature type="compositionally biased region" description="Low complexity" evidence="1">
    <location>
        <begin position="110"/>
        <end position="119"/>
    </location>
</feature>
<comment type="caution">
    <text evidence="2">The sequence shown here is derived from an EMBL/GenBank/DDBJ whole genome shotgun (WGS) entry which is preliminary data.</text>
</comment>
<proteinExistence type="predicted"/>
<organism evidence="2 3">
    <name type="scientific">Mycoplana azooxidifex</name>
    <dbReference type="NCBI Taxonomy" id="1636188"/>
    <lineage>
        <taxon>Bacteria</taxon>
        <taxon>Pseudomonadati</taxon>
        <taxon>Pseudomonadota</taxon>
        <taxon>Alphaproteobacteria</taxon>
        <taxon>Hyphomicrobiales</taxon>
        <taxon>Rhizobiaceae</taxon>
        <taxon>Mycoplana</taxon>
    </lineage>
</organism>
<feature type="compositionally biased region" description="Low complexity" evidence="1">
    <location>
        <begin position="68"/>
        <end position="89"/>
    </location>
</feature>
<feature type="region of interest" description="Disordered" evidence="1">
    <location>
        <begin position="110"/>
        <end position="129"/>
    </location>
</feature>
<gene>
    <name evidence="2" type="ORF">GGQ64_003933</name>
</gene>
<feature type="region of interest" description="Disordered" evidence="1">
    <location>
        <begin position="68"/>
        <end position="91"/>
    </location>
</feature>
<dbReference type="Proteomes" id="UP000574761">
    <property type="component" value="Unassembled WGS sequence"/>
</dbReference>